<dbReference type="OrthoDB" id="10559460at2759"/>
<accession>A0A2R6P239</accession>
<proteinExistence type="predicted"/>
<evidence type="ECO:0000313" key="2">
    <source>
        <dbReference type="Proteomes" id="UP000186601"/>
    </source>
</evidence>
<sequence>MSHGYNVKKNTPDPLINLVETAAQDFYIATTKVWLVDMFPWRAFSSPAEALVPLSHVLFQCVTCLSGSRFTVLQQSIARLTSIKWRFLTNL</sequence>
<comment type="caution">
    <text evidence="1">The sequence shown here is derived from an EMBL/GenBank/DDBJ whole genome shotgun (WGS) entry which is preliminary data.</text>
</comment>
<gene>
    <name evidence="1" type="ORF">PHLCEN_2v5746</name>
</gene>
<reference evidence="1 2" key="1">
    <citation type="submission" date="2018-02" db="EMBL/GenBank/DDBJ databases">
        <title>Genome sequence of the basidiomycete white-rot fungus Phlebia centrifuga.</title>
        <authorList>
            <person name="Granchi Z."/>
            <person name="Peng M."/>
            <person name="de Vries R.P."/>
            <person name="Hilden K."/>
            <person name="Makela M.R."/>
            <person name="Grigoriev I."/>
            <person name="Riley R."/>
        </authorList>
    </citation>
    <scope>NUCLEOTIDE SEQUENCE [LARGE SCALE GENOMIC DNA]</scope>
    <source>
        <strain evidence="1 2">FBCC195</strain>
    </source>
</reference>
<protein>
    <submittedName>
        <fullName evidence="1">Uncharacterized protein</fullName>
    </submittedName>
</protein>
<dbReference type="AlphaFoldDB" id="A0A2R6P239"/>
<dbReference type="Proteomes" id="UP000186601">
    <property type="component" value="Unassembled WGS sequence"/>
</dbReference>
<dbReference type="EMBL" id="MLYV02000559">
    <property type="protein sequence ID" value="PSR83474.1"/>
    <property type="molecule type" value="Genomic_DNA"/>
</dbReference>
<name>A0A2R6P239_9APHY</name>
<keyword evidence="2" id="KW-1185">Reference proteome</keyword>
<evidence type="ECO:0000313" key="1">
    <source>
        <dbReference type="EMBL" id="PSR83474.1"/>
    </source>
</evidence>
<organism evidence="1 2">
    <name type="scientific">Hermanssonia centrifuga</name>
    <dbReference type="NCBI Taxonomy" id="98765"/>
    <lineage>
        <taxon>Eukaryota</taxon>
        <taxon>Fungi</taxon>
        <taxon>Dikarya</taxon>
        <taxon>Basidiomycota</taxon>
        <taxon>Agaricomycotina</taxon>
        <taxon>Agaricomycetes</taxon>
        <taxon>Polyporales</taxon>
        <taxon>Meruliaceae</taxon>
        <taxon>Hermanssonia</taxon>
    </lineage>
</organism>